<name>A0A412ITV3_9FIRM</name>
<proteinExistence type="predicted"/>
<dbReference type="EMBL" id="QRVK01000006">
    <property type="protein sequence ID" value="RGS43567.1"/>
    <property type="molecule type" value="Genomic_DNA"/>
</dbReference>
<sequence>MSEKEVCVMQNYSDEQRDAFFKMIGDMKASDFGTQNFLTHSLDDTIILDTEMLDENTIRLHMGHKTKYGELLVQKGDAVCGFYHKNKENGKGVSATMDISLHEDLHKNAVIADIFCLQAGRFQIESFIQADEYGANFSLERIWANDEKEPRLTSMPQLFVDGQFSKGFYNFVRDIVGEVRKAMEICFCDGDYDEMECDDDI</sequence>
<gene>
    <name evidence="1" type="ORF">DWX94_04410</name>
</gene>
<evidence type="ECO:0000313" key="2">
    <source>
        <dbReference type="Proteomes" id="UP000283295"/>
    </source>
</evidence>
<dbReference type="Proteomes" id="UP000283295">
    <property type="component" value="Unassembled WGS sequence"/>
</dbReference>
<reference evidence="1 2" key="1">
    <citation type="submission" date="2018-08" db="EMBL/GenBank/DDBJ databases">
        <title>A genome reference for cultivated species of the human gut microbiota.</title>
        <authorList>
            <person name="Zou Y."/>
            <person name="Xue W."/>
            <person name="Luo G."/>
        </authorList>
    </citation>
    <scope>NUCLEOTIDE SEQUENCE [LARGE SCALE GENOMIC DNA]</scope>
    <source>
        <strain evidence="1 2">AF22-21</strain>
    </source>
</reference>
<organism evidence="1 2">
    <name type="scientific">Coprococcus eutactus</name>
    <dbReference type="NCBI Taxonomy" id="33043"/>
    <lineage>
        <taxon>Bacteria</taxon>
        <taxon>Bacillati</taxon>
        <taxon>Bacillota</taxon>
        <taxon>Clostridia</taxon>
        <taxon>Lachnospirales</taxon>
        <taxon>Lachnospiraceae</taxon>
        <taxon>Coprococcus</taxon>
    </lineage>
</organism>
<accession>A0A412ITV3</accession>
<protein>
    <submittedName>
        <fullName evidence="1">Uncharacterized protein</fullName>
    </submittedName>
</protein>
<comment type="caution">
    <text evidence="1">The sequence shown here is derived from an EMBL/GenBank/DDBJ whole genome shotgun (WGS) entry which is preliminary data.</text>
</comment>
<evidence type="ECO:0000313" key="1">
    <source>
        <dbReference type="EMBL" id="RGS43567.1"/>
    </source>
</evidence>
<dbReference type="AlphaFoldDB" id="A0A412ITV3"/>